<dbReference type="Pfam" id="PF02836">
    <property type="entry name" value="Glyco_hydro_2_C"/>
    <property type="match status" value="1"/>
</dbReference>
<feature type="domain" description="Glycoside hydrolase family 2 immunoglobulin-like beta-sandwich" evidence="6">
    <location>
        <begin position="207"/>
        <end position="307"/>
    </location>
</feature>
<evidence type="ECO:0000256" key="2">
    <source>
        <dbReference type="ARBA" id="ARBA00022801"/>
    </source>
</evidence>
<feature type="domain" description="Glycoside hydrolase family 2 catalytic" evidence="7">
    <location>
        <begin position="316"/>
        <end position="435"/>
    </location>
</feature>
<keyword evidence="3 4" id="KW-0326">Glycosidase</keyword>
<evidence type="ECO:0000259" key="7">
    <source>
        <dbReference type="Pfam" id="PF02836"/>
    </source>
</evidence>
<feature type="signal peptide" evidence="5">
    <location>
        <begin position="1"/>
        <end position="20"/>
    </location>
</feature>
<dbReference type="SUPFAM" id="SSF51445">
    <property type="entry name" value="(Trans)glycosidases"/>
    <property type="match status" value="1"/>
</dbReference>
<dbReference type="Gene3D" id="2.60.40.10">
    <property type="entry name" value="Immunoglobulins"/>
    <property type="match status" value="3"/>
</dbReference>
<evidence type="ECO:0000256" key="3">
    <source>
        <dbReference type="ARBA" id="ARBA00023295"/>
    </source>
</evidence>
<dbReference type="GO" id="GO:0005975">
    <property type="term" value="P:carbohydrate metabolic process"/>
    <property type="evidence" value="ECO:0007669"/>
    <property type="project" value="InterPro"/>
</dbReference>
<dbReference type="InterPro" id="IPR040605">
    <property type="entry name" value="Glyco_hydro2_dom5"/>
</dbReference>
<dbReference type="Pfam" id="PF02837">
    <property type="entry name" value="Glyco_hydro_2_N"/>
    <property type="match status" value="1"/>
</dbReference>
<comment type="similarity">
    <text evidence="1 4">Belongs to the glycosyl hydrolase 2 family.</text>
</comment>
<evidence type="ECO:0000259" key="9">
    <source>
        <dbReference type="Pfam" id="PF16355"/>
    </source>
</evidence>
<dbReference type="InterPro" id="IPR036156">
    <property type="entry name" value="Beta-gal/glucu_dom_sf"/>
</dbReference>
<organism evidence="11 12">
    <name type="scientific">Mucilaginibacter paludis DSM 18603</name>
    <dbReference type="NCBI Taxonomy" id="714943"/>
    <lineage>
        <taxon>Bacteria</taxon>
        <taxon>Pseudomonadati</taxon>
        <taxon>Bacteroidota</taxon>
        <taxon>Sphingobacteriia</taxon>
        <taxon>Sphingobacteriales</taxon>
        <taxon>Sphingobacteriaceae</taxon>
        <taxon>Mucilaginibacter</taxon>
    </lineage>
</organism>
<gene>
    <name evidence="11" type="ORF">Mucpa_7143</name>
</gene>
<dbReference type="Proteomes" id="UP000002774">
    <property type="component" value="Chromosome"/>
</dbReference>
<dbReference type="InterPro" id="IPR006104">
    <property type="entry name" value="Glyco_hydro_2_N"/>
</dbReference>
<dbReference type="STRING" id="714943.Mucpa_7143"/>
<dbReference type="Pfam" id="PF18565">
    <property type="entry name" value="Glyco_hydro2_C5"/>
    <property type="match status" value="1"/>
</dbReference>
<dbReference type="Pfam" id="PF00703">
    <property type="entry name" value="Glyco_hydro_2"/>
    <property type="match status" value="1"/>
</dbReference>
<dbReference type="GO" id="GO:0004553">
    <property type="term" value="F:hydrolase activity, hydrolyzing O-glycosyl compounds"/>
    <property type="evidence" value="ECO:0007669"/>
    <property type="project" value="InterPro"/>
</dbReference>
<dbReference type="InterPro" id="IPR023230">
    <property type="entry name" value="Glyco_hydro_2_CS"/>
</dbReference>
<feature type="domain" description="Glycosyl hydrolases family 2 sugar binding" evidence="8">
    <location>
        <begin position="75"/>
        <end position="181"/>
    </location>
</feature>
<evidence type="ECO:0000256" key="1">
    <source>
        <dbReference type="ARBA" id="ARBA00007401"/>
    </source>
</evidence>
<dbReference type="Pfam" id="PF16355">
    <property type="entry name" value="DUF4982"/>
    <property type="match status" value="1"/>
</dbReference>
<dbReference type="SUPFAM" id="SSF49785">
    <property type="entry name" value="Galactose-binding domain-like"/>
    <property type="match status" value="1"/>
</dbReference>
<dbReference type="InterPro" id="IPR006102">
    <property type="entry name" value="Ig-like_GH2"/>
</dbReference>
<dbReference type="PROSITE" id="PS00719">
    <property type="entry name" value="GLYCOSYL_HYDROL_F2_1"/>
    <property type="match status" value="1"/>
</dbReference>
<dbReference type="eggNOG" id="COG3250">
    <property type="taxonomic scope" value="Bacteria"/>
</dbReference>
<evidence type="ECO:0000256" key="4">
    <source>
        <dbReference type="RuleBase" id="RU361154"/>
    </source>
</evidence>
<dbReference type="InterPro" id="IPR006103">
    <property type="entry name" value="Glyco_hydro_2_cat"/>
</dbReference>
<dbReference type="RefSeq" id="WP_008513455.1">
    <property type="nucleotide sequence ID" value="NZ_CM001403.1"/>
</dbReference>
<dbReference type="InterPro" id="IPR013783">
    <property type="entry name" value="Ig-like_fold"/>
</dbReference>
<dbReference type="InterPro" id="IPR006101">
    <property type="entry name" value="Glyco_hydro_2"/>
</dbReference>
<proteinExistence type="inferred from homology"/>
<dbReference type="SUPFAM" id="SSF49303">
    <property type="entry name" value="beta-Galactosidase/glucuronidase domain"/>
    <property type="match status" value="1"/>
</dbReference>
<keyword evidence="5" id="KW-0732">Signal</keyword>
<dbReference type="InterPro" id="IPR008979">
    <property type="entry name" value="Galactose-bd-like_sf"/>
</dbReference>
<evidence type="ECO:0000313" key="12">
    <source>
        <dbReference type="Proteomes" id="UP000002774"/>
    </source>
</evidence>
<dbReference type="Gene3D" id="2.60.120.260">
    <property type="entry name" value="Galactose-binding domain-like"/>
    <property type="match status" value="1"/>
</dbReference>
<dbReference type="AlphaFoldDB" id="H1YBD2"/>
<dbReference type="EMBL" id="CM001403">
    <property type="protein sequence ID" value="EHQ31186.1"/>
    <property type="molecule type" value="Genomic_DNA"/>
</dbReference>
<evidence type="ECO:0000259" key="8">
    <source>
        <dbReference type="Pfam" id="PF02837"/>
    </source>
</evidence>
<evidence type="ECO:0000259" key="10">
    <source>
        <dbReference type="Pfam" id="PF18565"/>
    </source>
</evidence>
<dbReference type="InterPro" id="IPR051913">
    <property type="entry name" value="GH2_Domain-Containing"/>
</dbReference>
<dbReference type="PANTHER" id="PTHR42732">
    <property type="entry name" value="BETA-GALACTOSIDASE"/>
    <property type="match status" value="1"/>
</dbReference>
<dbReference type="OrthoDB" id="9801077at2"/>
<feature type="domain" description="Glycoside hydrolase family 2" evidence="10">
    <location>
        <begin position="694"/>
        <end position="781"/>
    </location>
</feature>
<evidence type="ECO:0000313" key="11">
    <source>
        <dbReference type="EMBL" id="EHQ31186.1"/>
    </source>
</evidence>
<sequence length="786" mass="88669">MTSKPLIFFILILLTHHSYAQTIDKPINFNSNWEFVKDIDTSATQTLLLKNAGSITWQKVSLPHTPRLEPVVKTTFEQWQGTCYYRKYFTLPVADRQKRVAIKFDAAMHEADVYLNGKHLFKHIGGYLPFEIDLSNRLNYGKENCILVKLNNQDNPHIPPGKNIKDLDFNYYGGIYRNTWLIVEDKVHITDAVSANREAGGGILIHYEKVSKATAKLLVKTEVQNDSADPSSIQIKTILADAKGKLVVSFLSAPQNLKTNSHQSFEQSLLVKAPQLWSPLQPYLYTLHVQVIKNGKVISQQTLKTGVKTFRFGADGFYLNGDKLSISGTNRHQEYPYVGYALSDNAQYRDAWKIKQAGFNFVRCSHYPPSTVFLDACDELGIMVMDAIPGWQFFGDEIFQQNSFQDIRDMLHRDRNHASIILWEASLNESDMSKPYMDRANQIVHQELPFTDVFSTGWKDYGYDVSNPARQHAKAPDYWKNYSKKKPLLIAEYGDWEYYAQNAGFNQKEYAGLKSEARNSRQLRTDGQDRMLQQALNFQEAHNDNLYGPAVGDVNWLMFDYKRGYAADIESSGIMDIYRIPKYAFYFYQSQAGPVTDGRTFGKPMIYIANYWNSPADKTVKVYSNCDEVELLINGKSIARQHPDHDQYSANLTHAPFTFDLAKFEPGKIQAIGYINGKKTIESTRETAGKPAAIKLTFDYSGKGASDNDVIFVYASVVDDKGTVVPDANPQVDFSVDGDAQIIGQPSVKAEAGIATALLKIKKLGKVLTIKAEAKGLDGSVVSLVQ</sequence>
<evidence type="ECO:0000256" key="5">
    <source>
        <dbReference type="SAM" id="SignalP"/>
    </source>
</evidence>
<dbReference type="PRINTS" id="PR00132">
    <property type="entry name" value="GLHYDRLASE2"/>
</dbReference>
<protein>
    <submittedName>
        <fullName evidence="11">Glycoside hydrolase family 2 sugar binding</fullName>
    </submittedName>
</protein>
<keyword evidence="12" id="KW-1185">Reference proteome</keyword>
<dbReference type="HOGENOM" id="CLU_006501_5_1_10"/>
<dbReference type="InterPro" id="IPR017853">
    <property type="entry name" value="GH"/>
</dbReference>
<feature type="chain" id="PRO_5003557195" evidence="5">
    <location>
        <begin position="21"/>
        <end position="786"/>
    </location>
</feature>
<accession>H1YBD2</accession>
<evidence type="ECO:0000259" key="6">
    <source>
        <dbReference type="Pfam" id="PF00703"/>
    </source>
</evidence>
<name>H1YBD2_9SPHI</name>
<keyword evidence="2 4" id="KW-0378">Hydrolase</keyword>
<dbReference type="PANTHER" id="PTHR42732:SF1">
    <property type="entry name" value="BETA-MANNOSIDASE"/>
    <property type="match status" value="1"/>
</dbReference>
<feature type="domain" description="DUF4982" evidence="9">
    <location>
        <begin position="618"/>
        <end position="680"/>
    </location>
</feature>
<dbReference type="InterPro" id="IPR032311">
    <property type="entry name" value="DUF4982"/>
</dbReference>
<dbReference type="Gene3D" id="3.20.20.80">
    <property type="entry name" value="Glycosidases"/>
    <property type="match status" value="1"/>
</dbReference>
<reference evidence="11" key="1">
    <citation type="submission" date="2011-09" db="EMBL/GenBank/DDBJ databases">
        <title>The permanent draft genome of Mucilaginibacter paludis DSM 18603.</title>
        <authorList>
            <consortium name="US DOE Joint Genome Institute (JGI-PGF)"/>
            <person name="Lucas S."/>
            <person name="Han J."/>
            <person name="Lapidus A."/>
            <person name="Bruce D."/>
            <person name="Goodwin L."/>
            <person name="Pitluck S."/>
            <person name="Peters L."/>
            <person name="Kyrpides N."/>
            <person name="Mavromatis K."/>
            <person name="Ivanova N."/>
            <person name="Mikhailova N."/>
            <person name="Held B."/>
            <person name="Detter J.C."/>
            <person name="Tapia R."/>
            <person name="Han C."/>
            <person name="Land M."/>
            <person name="Hauser L."/>
            <person name="Markowitz V."/>
            <person name="Cheng J.-F."/>
            <person name="Hugenholtz P."/>
            <person name="Woyke T."/>
            <person name="Wu D."/>
            <person name="Tindall B."/>
            <person name="Brambilla E."/>
            <person name="Klenk H.-P."/>
            <person name="Eisen J.A."/>
        </authorList>
    </citation>
    <scope>NUCLEOTIDE SEQUENCE [LARGE SCALE GENOMIC DNA]</scope>
    <source>
        <strain evidence="11">DSM 18603</strain>
    </source>
</reference>